<keyword evidence="1" id="KW-1133">Transmembrane helix</keyword>
<name>A0A822CD80_9BILA</name>
<dbReference type="Proteomes" id="UP000663848">
    <property type="component" value="Unassembled WGS sequence"/>
</dbReference>
<protein>
    <submittedName>
        <fullName evidence="3">Uncharacterized protein</fullName>
    </submittedName>
</protein>
<keyword evidence="1" id="KW-0812">Transmembrane</keyword>
<feature type="transmembrane region" description="Helical" evidence="1">
    <location>
        <begin position="81"/>
        <end position="99"/>
    </location>
</feature>
<gene>
    <name evidence="2" type="ORF">GRG538_LOCUS13865</name>
    <name evidence="3" type="ORF">QYT958_LOCUS41372</name>
</gene>
<evidence type="ECO:0000313" key="2">
    <source>
        <dbReference type="EMBL" id="CAF3446065.1"/>
    </source>
</evidence>
<organism evidence="3 4">
    <name type="scientific">Rotaria socialis</name>
    <dbReference type="NCBI Taxonomy" id="392032"/>
    <lineage>
        <taxon>Eukaryota</taxon>
        <taxon>Metazoa</taxon>
        <taxon>Spiralia</taxon>
        <taxon>Gnathifera</taxon>
        <taxon>Rotifera</taxon>
        <taxon>Eurotatoria</taxon>
        <taxon>Bdelloidea</taxon>
        <taxon>Philodinida</taxon>
        <taxon>Philodinidae</taxon>
        <taxon>Rotaria</taxon>
    </lineage>
</organism>
<proteinExistence type="predicted"/>
<feature type="non-terminal residue" evidence="3">
    <location>
        <position position="100"/>
    </location>
</feature>
<evidence type="ECO:0000313" key="3">
    <source>
        <dbReference type="EMBL" id="CAF5040703.1"/>
    </source>
</evidence>
<dbReference type="AlphaFoldDB" id="A0A822CD80"/>
<sequence>TPRKSHKRNSSFPLIQTSTQTITTSSVVNDEESQLAINRDFNSEVGDNQAAFQVNVNTSDPKSFDIDWDRVPYNTDVSTRAASISTALLILTSSLLLIIF</sequence>
<feature type="non-terminal residue" evidence="3">
    <location>
        <position position="1"/>
    </location>
</feature>
<accession>A0A822CD80</accession>
<evidence type="ECO:0000256" key="1">
    <source>
        <dbReference type="SAM" id="Phobius"/>
    </source>
</evidence>
<evidence type="ECO:0000313" key="4">
    <source>
        <dbReference type="Proteomes" id="UP000663848"/>
    </source>
</evidence>
<dbReference type="EMBL" id="CAJNYT010002075">
    <property type="protein sequence ID" value="CAF3446065.1"/>
    <property type="molecule type" value="Genomic_DNA"/>
</dbReference>
<dbReference type="Proteomes" id="UP000663872">
    <property type="component" value="Unassembled WGS sequence"/>
</dbReference>
<reference evidence="3" key="1">
    <citation type="submission" date="2021-02" db="EMBL/GenBank/DDBJ databases">
        <authorList>
            <person name="Nowell W R."/>
        </authorList>
    </citation>
    <scope>NUCLEOTIDE SEQUENCE</scope>
</reference>
<keyword evidence="1" id="KW-0472">Membrane</keyword>
<dbReference type="EMBL" id="CAJOBR010046807">
    <property type="protein sequence ID" value="CAF5040703.1"/>
    <property type="molecule type" value="Genomic_DNA"/>
</dbReference>
<comment type="caution">
    <text evidence="3">The sequence shown here is derived from an EMBL/GenBank/DDBJ whole genome shotgun (WGS) entry which is preliminary data.</text>
</comment>